<dbReference type="Proteomes" id="UP001642409">
    <property type="component" value="Unassembled WGS sequence"/>
</dbReference>
<accession>A0AA86V0E1</accession>
<evidence type="ECO:0000256" key="1">
    <source>
        <dbReference type="SAM" id="Phobius"/>
    </source>
</evidence>
<evidence type="ECO:0000313" key="4">
    <source>
        <dbReference type="Proteomes" id="UP001642409"/>
    </source>
</evidence>
<keyword evidence="4" id="KW-1185">Reference proteome</keyword>
<feature type="transmembrane region" description="Helical" evidence="1">
    <location>
        <begin position="193"/>
        <end position="217"/>
    </location>
</feature>
<proteinExistence type="predicted"/>
<name>A0AA86V0E1_9EUKA</name>
<reference evidence="3 4" key="2">
    <citation type="submission" date="2024-07" db="EMBL/GenBank/DDBJ databases">
        <authorList>
            <person name="Akdeniz Z."/>
        </authorList>
    </citation>
    <scope>NUCLEOTIDE SEQUENCE [LARGE SCALE GENOMIC DNA]</scope>
</reference>
<evidence type="ECO:0000313" key="2">
    <source>
        <dbReference type="EMBL" id="CAI9971352.1"/>
    </source>
</evidence>
<feature type="transmembrane region" description="Helical" evidence="1">
    <location>
        <begin position="154"/>
        <end position="173"/>
    </location>
</feature>
<sequence>MTPIHLCFLRTCAAPTLQLFSSILLFDTKTNLRNIQRLAYENEDGAGCVDVTRLAHQGGVVGLHGESDVEHAILQLDVVVSKCRQRVNCVVLHVGFYQNVCSFYGIHEDLVDAFAENEVFLEFQAGEICRGVTEGGFEIACEHHAVAGYDFWRLFFSFLSFFCFFFLFLLFYFGKFGWLFYDNFWGRWWNFLLFYNLCFVLQVIVIQVETVIIDLIFKLFYYL</sequence>
<dbReference type="AlphaFoldDB" id="A0AA86V0E1"/>
<organism evidence="2">
    <name type="scientific">Hexamita inflata</name>
    <dbReference type="NCBI Taxonomy" id="28002"/>
    <lineage>
        <taxon>Eukaryota</taxon>
        <taxon>Metamonada</taxon>
        <taxon>Diplomonadida</taxon>
        <taxon>Hexamitidae</taxon>
        <taxon>Hexamitinae</taxon>
        <taxon>Hexamita</taxon>
    </lineage>
</organism>
<protein>
    <submittedName>
        <fullName evidence="3">Hypothetical_protein</fullName>
    </submittedName>
</protein>
<reference evidence="2" key="1">
    <citation type="submission" date="2023-06" db="EMBL/GenBank/DDBJ databases">
        <authorList>
            <person name="Kurt Z."/>
        </authorList>
    </citation>
    <scope>NUCLEOTIDE SEQUENCE</scope>
</reference>
<comment type="caution">
    <text evidence="2">The sequence shown here is derived from an EMBL/GenBank/DDBJ whole genome shotgun (WGS) entry which is preliminary data.</text>
</comment>
<dbReference type="EMBL" id="CAXDID020000034">
    <property type="protein sequence ID" value="CAL5996088.1"/>
    <property type="molecule type" value="Genomic_DNA"/>
</dbReference>
<gene>
    <name evidence="3" type="ORF">HINF_LOCUS14540</name>
    <name evidence="2" type="ORF">HINF_LOCUS58997</name>
</gene>
<evidence type="ECO:0000313" key="3">
    <source>
        <dbReference type="EMBL" id="CAL5996088.1"/>
    </source>
</evidence>
<keyword evidence="1" id="KW-1133">Transmembrane helix</keyword>
<keyword evidence="1" id="KW-0472">Membrane</keyword>
<dbReference type="EMBL" id="CATOUU010001090">
    <property type="protein sequence ID" value="CAI9971352.1"/>
    <property type="molecule type" value="Genomic_DNA"/>
</dbReference>
<keyword evidence="1" id="KW-0812">Transmembrane</keyword>